<feature type="compositionally biased region" description="Basic residues" evidence="1">
    <location>
        <begin position="104"/>
        <end position="116"/>
    </location>
</feature>
<reference evidence="2" key="2">
    <citation type="submission" date="2025-09" db="UniProtKB">
        <authorList>
            <consortium name="Ensembl"/>
        </authorList>
    </citation>
    <scope>IDENTIFICATION</scope>
</reference>
<reference evidence="2" key="1">
    <citation type="submission" date="2025-08" db="UniProtKB">
        <authorList>
            <consortium name="Ensembl"/>
        </authorList>
    </citation>
    <scope>IDENTIFICATION</scope>
</reference>
<proteinExistence type="predicted"/>
<dbReference type="GeneTree" id="ENSGT01030000235236"/>
<accession>A0A3B3QDG7</accession>
<feature type="compositionally biased region" description="Basic and acidic residues" evidence="1">
    <location>
        <begin position="48"/>
        <end position="69"/>
    </location>
</feature>
<feature type="compositionally biased region" description="Basic and acidic residues" evidence="1">
    <location>
        <begin position="22"/>
        <end position="31"/>
    </location>
</feature>
<dbReference type="AlphaFoldDB" id="A0A3B3QDG7"/>
<name>A0A3B3QDG7_9TELE</name>
<organism evidence="2 3">
    <name type="scientific">Paramormyrops kingsleyae</name>
    <dbReference type="NCBI Taxonomy" id="1676925"/>
    <lineage>
        <taxon>Eukaryota</taxon>
        <taxon>Metazoa</taxon>
        <taxon>Chordata</taxon>
        <taxon>Craniata</taxon>
        <taxon>Vertebrata</taxon>
        <taxon>Euteleostomi</taxon>
        <taxon>Actinopterygii</taxon>
        <taxon>Neopterygii</taxon>
        <taxon>Teleostei</taxon>
        <taxon>Osteoglossocephala</taxon>
        <taxon>Osteoglossomorpha</taxon>
        <taxon>Osteoglossiformes</taxon>
        <taxon>Mormyridae</taxon>
        <taxon>Paramormyrops</taxon>
    </lineage>
</organism>
<dbReference type="Ensembl" id="ENSPKIT00000028161.1">
    <property type="protein sequence ID" value="ENSPKIP00000004183.1"/>
    <property type="gene ID" value="ENSPKIG00000021399.1"/>
</dbReference>
<feature type="region of interest" description="Disordered" evidence="1">
    <location>
        <begin position="1"/>
        <end position="131"/>
    </location>
</feature>
<protein>
    <submittedName>
        <fullName evidence="2">Uncharacterized protein</fullName>
    </submittedName>
</protein>
<feature type="compositionally biased region" description="Basic and acidic residues" evidence="1">
    <location>
        <begin position="80"/>
        <end position="102"/>
    </location>
</feature>
<sequence length="159" mass="17663">MNNLAVEHTEPEQVNQEAGGAHTDDDLRGLDLMRLSKALHGLQDDGEAERREEDGVDQRAHHLGADPAERVLAGGLRPAGEAHGHQRHQQRDHVRQHVEGVGKHGQRRREPAHHHLGHEEAGGQPQHAHQSDAVRLAVHLHQPVLRIEPKDAGRRGFVQ</sequence>
<evidence type="ECO:0000313" key="3">
    <source>
        <dbReference type="Proteomes" id="UP000261540"/>
    </source>
</evidence>
<keyword evidence="3" id="KW-1185">Reference proteome</keyword>
<dbReference type="Proteomes" id="UP000261540">
    <property type="component" value="Unplaced"/>
</dbReference>
<evidence type="ECO:0000313" key="2">
    <source>
        <dbReference type="Ensembl" id="ENSPKIP00000004183.1"/>
    </source>
</evidence>
<evidence type="ECO:0000256" key="1">
    <source>
        <dbReference type="SAM" id="MobiDB-lite"/>
    </source>
</evidence>